<keyword evidence="2 3" id="KW-0040">ANK repeat</keyword>
<feature type="repeat" description="ANK" evidence="3">
    <location>
        <begin position="835"/>
        <end position="868"/>
    </location>
</feature>
<feature type="compositionally biased region" description="Basic and acidic residues" evidence="4">
    <location>
        <begin position="1270"/>
        <end position="1287"/>
    </location>
</feature>
<feature type="repeat" description="ANK" evidence="3">
    <location>
        <begin position="1018"/>
        <end position="1051"/>
    </location>
</feature>
<feature type="region of interest" description="Disordered" evidence="4">
    <location>
        <begin position="1233"/>
        <end position="1301"/>
    </location>
</feature>
<dbReference type="SUPFAM" id="SSF48403">
    <property type="entry name" value="Ankyrin repeat"/>
    <property type="match status" value="2"/>
</dbReference>
<evidence type="ECO:0000259" key="5">
    <source>
        <dbReference type="Pfam" id="PF06985"/>
    </source>
</evidence>
<comment type="caution">
    <text evidence="8">The sequence shown here is derived from an EMBL/GenBank/DDBJ whole genome shotgun (WGS) entry which is preliminary data.</text>
</comment>
<feature type="repeat" description="ANK" evidence="3">
    <location>
        <begin position="768"/>
        <end position="793"/>
    </location>
</feature>
<gene>
    <name evidence="8" type="ORF">CEP52_007866</name>
</gene>
<keyword evidence="1" id="KW-0677">Repeat</keyword>
<feature type="domain" description="Nephrocystin 3-like N-terminal" evidence="7">
    <location>
        <begin position="29"/>
        <end position="210"/>
    </location>
</feature>
<evidence type="ECO:0000259" key="7">
    <source>
        <dbReference type="Pfam" id="PF24883"/>
    </source>
</evidence>
<evidence type="ECO:0000313" key="8">
    <source>
        <dbReference type="EMBL" id="RSM02612.1"/>
    </source>
</evidence>
<accession>A0A428TKT4</accession>
<feature type="domain" description="GPI inositol-deacylase winged helix" evidence="6">
    <location>
        <begin position="320"/>
        <end position="400"/>
    </location>
</feature>
<dbReference type="Pfam" id="PF24883">
    <property type="entry name" value="NPHP3_N"/>
    <property type="match status" value="1"/>
</dbReference>
<dbReference type="PANTHER" id="PTHR24198">
    <property type="entry name" value="ANKYRIN REPEAT AND PROTEIN KINASE DOMAIN-CONTAINING PROTEIN"/>
    <property type="match status" value="1"/>
</dbReference>
<sequence length="1929" mass="211532">MSSDYDTKRLTETDYSPQLADYASKRHPGTLNWLLESAEYRTWLESSPQTLFCFGESGAGKSVAASFLVRDLTDRLRGDGPDGVSIEDQSQQTTTNIAYVFFDSLRDEEQLYYNIALCISEQLASRWLPSERPKGPSWRDEWTGRHLSTPDEGSISRYLKAQITDHATFSTVFIILDALDECPETSRTALLALLAEIQRENITLNVLVTWRNGWAPAPAIQGQFENTVTLEIHARQRDLEMYMADKLPPDFENRSHVISKTVAAADGRFLLPKLYLELFASTPLSEILGLIAQAPTGPDGYDNVYSSAMDKIASQVPHIAHLAECCLSWLTFAKRPLSVPELQEALAISIDGSTGLSFEDSPADVASVVSSCGGLVRLDCINGTSCVRLYDRTARDYLRRRLSRAEDDVGRACIAYLLNKSDGGACKTDEDLTERLRSSPLYSYAACHWDQHIRNISSPLLSDTVIRDFLSDRTKWEGALQAKHAAAQMWLMGFKEPCDDVSQSYPKRAEAIHLAAHTGATNVILALLAQNNGSTIINARDDDGCTALSYAAQAGNDEILEVLLAESLLDVNVRDCRGRTSIFHAADNGHASIVSQLLERGANPNWKDLHRASPLWCAVENGHVAVVRVLLEYGQLSDLNPRPIDSDYATPGNTPLSCALKNGFSDIAEMLARVDGIDAHAEVYLDRSRSDSPITLLELAIRNGYEGIALRFLNKYGIGQTSGSHKPRGNLLVAAASVGSTKLVESLLVMHAVDPSLAYPHSGESELQGLTPLMAAAKGGHAPVVRLLLDTEAIQPDASHDGRTALTLAAQNGFRDIVDMLIADGRVEIDQKDDEGHTPLLLAAKGGHEDVVEALLMNETVNPDCRDEKGRTPLSRAMGAGCDCSNSLLQGYKGVVRRLLADHRVDPNSRDEKSNTPLYHAAKNGHASLVEAILEHPMIDLGFGDKMAPLAVAASKGHADVVKAFLKVGRFDVNTLMAYPYEDSGSTLLSLAAGGGHMGVVDLLLSQPGIEAHKRDVGGRTPLAMAASRGRTDIVERLLTVEGADLNSRDTRGWTPLRRAVTAESWRRVADTIESLLQAERIDPDAADNEGRTPLSVVCEDAELELVDLFLASDGVDPDSRDNAGRNPLSWVVAPERFLDERSFGAPDRRKEVVRRLLQIQAVDPNAEDAEGLTPLIRATQGEYANEFVQILLEREDLDVNQRSRDGRTPMAFARKMGDATVMSLLRKRGALDEGNESPTAAGHSEAHSEAHSGDSASDETSHMGGDSKLQSRRESVDSSADLERRRSSSSSASSFGSIDRRRDVGETKNHYLQHQIARNIFLPLGAQQEHLDLAEGNDADLCAKCNAIDLDEAFALRDTHYEGRVIAELGRVDETWETRKCPMCRLIAVFSSRWRVAAEADEAEETYDSQFALVALPSTGTWLCHDSLVGWQHFMGHWIDTMLLGVIPRLTRAMKRDMWGYDTADIVLGLGSIGRLGSNCEHKTHAITIARVEDGVDFAAAKGWIARCREEHSRRCNPRTLARVPHFWLIDCTTRRIVQQGDQVPPYVALSYVWGAPPAAGSGEKSKLNSKLPRDSLDIGESVEAVVEDAISVALGLGFGFLWVDRYCILQEGDSKVKEEQLQSMDLVYANAEVTLVATAGQASSSGLPGVSSRCPRVSQPSARIKGHALTSIPPDPAHQIESSAWMTRGWTYQEGLLARRRLFFSESEMSFECRDLLAREAIRLPPGVEKHMARLDERLMHPSWIYRQSKIASSHNGGSDLFDRLAEYTGRQLTYQSDALNAMLGILRVFATRKRCPIYHICGVPILHFAKPSTLHHRRATSNHAGSDKTGALNGFVSGLCWTLQSPGTRRPGFPSWSWAGWDGVVDGFSFGKPARVSFAGGFDVEVSIVLADGITSMPWSGYYGQLRNAAAKESQSSFVFFSVSYA</sequence>
<dbReference type="Pfam" id="PF12796">
    <property type="entry name" value="Ank_2"/>
    <property type="match status" value="6"/>
</dbReference>
<feature type="repeat" description="ANK" evidence="3">
    <location>
        <begin position="577"/>
        <end position="609"/>
    </location>
</feature>
<dbReference type="InterPro" id="IPR002110">
    <property type="entry name" value="Ankyrin_rpt"/>
</dbReference>
<dbReference type="InterPro" id="IPR027417">
    <property type="entry name" value="P-loop_NTPase"/>
</dbReference>
<evidence type="ECO:0000313" key="9">
    <source>
        <dbReference type="Proteomes" id="UP000287144"/>
    </source>
</evidence>
<dbReference type="Gene3D" id="3.40.50.300">
    <property type="entry name" value="P-loop containing nucleotide triphosphate hydrolases"/>
    <property type="match status" value="1"/>
</dbReference>
<dbReference type="InterPro" id="IPR010730">
    <property type="entry name" value="HET"/>
</dbReference>
<dbReference type="PROSITE" id="PS50297">
    <property type="entry name" value="ANK_REP_REGION"/>
    <property type="match status" value="5"/>
</dbReference>
<feature type="compositionally biased region" description="Low complexity" evidence="4">
    <location>
        <begin position="1289"/>
        <end position="1298"/>
    </location>
</feature>
<evidence type="ECO:0000256" key="4">
    <source>
        <dbReference type="SAM" id="MobiDB-lite"/>
    </source>
</evidence>
<evidence type="ECO:0000259" key="6">
    <source>
        <dbReference type="Pfam" id="PF22939"/>
    </source>
</evidence>
<dbReference type="SMART" id="SM00248">
    <property type="entry name" value="ANK"/>
    <property type="match status" value="18"/>
</dbReference>
<dbReference type="STRING" id="1325735.A0A428TKT4"/>
<dbReference type="PANTHER" id="PTHR24198:SF165">
    <property type="entry name" value="ANKYRIN REPEAT-CONTAINING PROTEIN-RELATED"/>
    <property type="match status" value="1"/>
</dbReference>
<dbReference type="PROSITE" id="PS50088">
    <property type="entry name" value="ANK_REPEAT"/>
    <property type="match status" value="7"/>
</dbReference>
<proteinExistence type="predicted"/>
<name>A0A428TKT4_9HYPO</name>
<evidence type="ECO:0000256" key="2">
    <source>
        <dbReference type="ARBA" id="ARBA00023043"/>
    </source>
</evidence>
<dbReference type="Pfam" id="PF06985">
    <property type="entry name" value="HET"/>
    <property type="match status" value="1"/>
</dbReference>
<dbReference type="EMBL" id="NKCK01000074">
    <property type="protein sequence ID" value="RSM02612.1"/>
    <property type="molecule type" value="Genomic_DNA"/>
</dbReference>
<evidence type="ECO:0000256" key="3">
    <source>
        <dbReference type="PROSITE-ProRule" id="PRU00023"/>
    </source>
</evidence>
<dbReference type="Gene3D" id="1.25.40.20">
    <property type="entry name" value="Ankyrin repeat-containing domain"/>
    <property type="match status" value="4"/>
</dbReference>
<feature type="repeat" description="ANK" evidence="3">
    <location>
        <begin position="1090"/>
        <end position="1123"/>
    </location>
</feature>
<dbReference type="InterPro" id="IPR056884">
    <property type="entry name" value="NPHP3-like_N"/>
</dbReference>
<keyword evidence="9" id="KW-1185">Reference proteome</keyword>
<feature type="repeat" description="ANK" evidence="3">
    <location>
        <begin position="801"/>
        <end position="825"/>
    </location>
</feature>
<dbReference type="Pfam" id="PF00023">
    <property type="entry name" value="Ank"/>
    <property type="match status" value="1"/>
</dbReference>
<organism evidence="8 9">
    <name type="scientific">Fusarium oligoseptatum</name>
    <dbReference type="NCBI Taxonomy" id="2604345"/>
    <lineage>
        <taxon>Eukaryota</taxon>
        <taxon>Fungi</taxon>
        <taxon>Dikarya</taxon>
        <taxon>Ascomycota</taxon>
        <taxon>Pezizomycotina</taxon>
        <taxon>Sordariomycetes</taxon>
        <taxon>Hypocreomycetidae</taxon>
        <taxon>Hypocreales</taxon>
        <taxon>Nectriaceae</taxon>
        <taxon>Fusarium</taxon>
        <taxon>Fusarium solani species complex</taxon>
    </lineage>
</organism>
<dbReference type="Proteomes" id="UP000287144">
    <property type="component" value="Unassembled WGS sequence"/>
</dbReference>
<dbReference type="Pfam" id="PF22939">
    <property type="entry name" value="WHD_GPIID"/>
    <property type="match status" value="1"/>
</dbReference>
<evidence type="ECO:0000256" key="1">
    <source>
        <dbReference type="ARBA" id="ARBA00022737"/>
    </source>
</evidence>
<protein>
    <submittedName>
        <fullName evidence="8">Uncharacterized protein</fullName>
    </submittedName>
</protein>
<dbReference type="InterPro" id="IPR036770">
    <property type="entry name" value="Ankyrin_rpt-contain_sf"/>
</dbReference>
<dbReference type="InterPro" id="IPR054471">
    <property type="entry name" value="GPIID_WHD"/>
</dbReference>
<feature type="repeat" description="ANK" evidence="3">
    <location>
        <begin position="543"/>
        <end position="576"/>
    </location>
</feature>
<feature type="domain" description="Heterokaryon incompatibility" evidence="5">
    <location>
        <begin position="1548"/>
        <end position="1696"/>
    </location>
</feature>
<reference evidence="8 9" key="1">
    <citation type="submission" date="2017-06" db="EMBL/GenBank/DDBJ databases">
        <title>Comparative genomic analysis of Ambrosia Fusariam Clade fungi.</title>
        <authorList>
            <person name="Stajich J.E."/>
            <person name="Carrillo J."/>
            <person name="Kijimoto T."/>
            <person name="Eskalen A."/>
            <person name="O'Donnell K."/>
            <person name="Kasson M."/>
        </authorList>
    </citation>
    <scope>NUCLEOTIDE SEQUENCE [LARGE SCALE GENOMIC DNA]</scope>
    <source>
        <strain evidence="8 9">NRRL62579</strain>
    </source>
</reference>